<proteinExistence type="predicted"/>
<comment type="caution">
    <text evidence="1">The sequence shown here is derived from an EMBL/GenBank/DDBJ whole genome shotgun (WGS) entry which is preliminary data.</text>
</comment>
<accession>A0A072N5U4</accession>
<organism evidence="1 2">
    <name type="scientific">Marinobacter nitratireducens</name>
    <dbReference type="NCBI Taxonomy" id="1137280"/>
    <lineage>
        <taxon>Bacteria</taxon>
        <taxon>Pseudomonadati</taxon>
        <taxon>Pseudomonadota</taxon>
        <taxon>Gammaproteobacteria</taxon>
        <taxon>Pseudomonadales</taxon>
        <taxon>Marinobacteraceae</taxon>
        <taxon>Marinobacter</taxon>
    </lineage>
</organism>
<gene>
    <name evidence="1" type="ORF">D777_00082</name>
</gene>
<dbReference type="EMBL" id="ANIE01000001">
    <property type="protein sequence ID" value="KEF33074.1"/>
    <property type="molecule type" value="Genomic_DNA"/>
</dbReference>
<keyword evidence="2" id="KW-1185">Reference proteome</keyword>
<dbReference type="PROSITE" id="PS51257">
    <property type="entry name" value="PROKAR_LIPOPROTEIN"/>
    <property type="match status" value="1"/>
</dbReference>
<sequence length="500" mass="54483">MKLGALTMVTLLAAGCQVHKFDRNSVNASIDAGQSYGTGTVPFMVVGDEQPAWLVPDSPDAPQVTVQRSQELVESPDFNFLSFTGYMVTLSLIPYWEEKRYADVYELKWQGESLLESRVEYSIDAYFSVYFPTPLMFLGTVNDEAAEKAVARDYVTDLHKGGVLATIDQQRQEFERANPQTAEEIAAYLTGPGRNSVYRPSAVNRLIELAPEENALAYHEANSNVPGYVDLLPVEHQAWLIGPEGLRGFDLEASIEQGVATDDLLVRMLNAYPAEQDIPVTYEQVAGSWQSVRKITSGYYTGLTDEHRAVLKQAGIPEGLVDRMTNDSPSKALLAAARTGKLRDADGNIRIPTKEELLEQLVRKDNQGKYMSPYTSDDVLAEWVDLAINANIGSTAGSTIGAAAGAYAAEKALEQVPFVGSFIGGMVGSEIGETVGRQSAISASGGWEKIRGTSDRSFDDLQSMVRYLKAKYGSTGNFADAMEATGQIYPELADALAQAY</sequence>
<dbReference type="AlphaFoldDB" id="A0A072N5U4"/>
<evidence type="ECO:0000313" key="1">
    <source>
        <dbReference type="EMBL" id="KEF33074.1"/>
    </source>
</evidence>
<evidence type="ECO:0000313" key="2">
    <source>
        <dbReference type="Proteomes" id="UP000035057"/>
    </source>
</evidence>
<dbReference type="RefSeq" id="WP_227501615.1">
    <property type="nucleotide sequence ID" value="NZ_ANIE01000001.1"/>
</dbReference>
<reference evidence="1 2" key="1">
    <citation type="submission" date="2012-12" db="EMBL/GenBank/DDBJ databases">
        <title>Genome assembly of Marinobacter sp. AK21.</title>
        <authorList>
            <person name="Khatri I."/>
            <person name="Kumar R."/>
            <person name="Vaidya B."/>
            <person name="Subramanian S."/>
            <person name="Pinnaka A."/>
        </authorList>
    </citation>
    <scope>NUCLEOTIDE SEQUENCE [LARGE SCALE GENOMIC DNA]</scope>
    <source>
        <strain evidence="1 2">AK21</strain>
    </source>
</reference>
<dbReference type="Proteomes" id="UP000035057">
    <property type="component" value="Unassembled WGS sequence"/>
</dbReference>
<dbReference type="PATRIC" id="fig|1137280.3.peg.82"/>
<name>A0A072N5U4_9GAMM</name>
<evidence type="ECO:0008006" key="3">
    <source>
        <dbReference type="Google" id="ProtNLM"/>
    </source>
</evidence>
<dbReference type="STRING" id="1137280.D777_00082"/>
<protein>
    <recommendedName>
        <fullName evidence="3">Carboxyl-terminal protease-like protein</fullName>
    </recommendedName>
</protein>